<name>A0ABN6LQ59_9ENTR</name>
<evidence type="ECO:0000313" key="6">
    <source>
        <dbReference type="EMBL" id="BDD49685.1"/>
    </source>
</evidence>
<keyword evidence="1" id="KW-1188">Viral release from host cell</keyword>
<feature type="transmembrane region" description="Helical" evidence="4">
    <location>
        <begin position="572"/>
        <end position="594"/>
    </location>
</feature>
<evidence type="ECO:0000256" key="1">
    <source>
        <dbReference type="ARBA" id="ARBA00022612"/>
    </source>
</evidence>
<evidence type="ECO:0000256" key="3">
    <source>
        <dbReference type="SAM" id="MobiDB-lite"/>
    </source>
</evidence>
<proteinExistence type="predicted"/>
<keyword evidence="4" id="KW-0472">Membrane</keyword>
<dbReference type="Pfam" id="PF10145">
    <property type="entry name" value="PhageMin_Tail"/>
    <property type="match status" value="1"/>
</dbReference>
<feature type="domain" description="Phage tail tape measure protein" evidence="5">
    <location>
        <begin position="253"/>
        <end position="447"/>
    </location>
</feature>
<evidence type="ECO:0000256" key="2">
    <source>
        <dbReference type="SAM" id="Coils"/>
    </source>
</evidence>
<dbReference type="PANTHER" id="PTHR37813">
    <property type="entry name" value="FELS-2 PROPHAGE PROTEIN"/>
    <property type="match status" value="1"/>
</dbReference>
<dbReference type="RefSeq" id="WP_125123997.1">
    <property type="nucleotide sequence ID" value="NZ_AP025334.1"/>
</dbReference>
<accession>A0ABN6LQ59</accession>
<keyword evidence="7" id="KW-1185">Reference proteome</keyword>
<feature type="region of interest" description="Disordered" evidence="3">
    <location>
        <begin position="815"/>
        <end position="835"/>
    </location>
</feature>
<dbReference type="Proteomes" id="UP001320460">
    <property type="component" value="Chromosome"/>
</dbReference>
<feature type="coiled-coil region" evidence="2">
    <location>
        <begin position="28"/>
        <end position="55"/>
    </location>
</feature>
<dbReference type="InterPro" id="IPR010090">
    <property type="entry name" value="Phage_tape_meas"/>
</dbReference>
<protein>
    <recommendedName>
        <fullName evidence="5">Phage tail tape measure protein domain-containing protein</fullName>
    </recommendedName>
</protein>
<keyword evidence="4" id="KW-1133">Transmembrane helix</keyword>
<feature type="transmembrane region" description="Helical" evidence="4">
    <location>
        <begin position="600"/>
        <end position="618"/>
    </location>
</feature>
<gene>
    <name evidence="6" type="ORF">PDTA9734_11720</name>
</gene>
<feature type="transmembrane region" description="Helical" evidence="4">
    <location>
        <begin position="544"/>
        <end position="565"/>
    </location>
</feature>
<keyword evidence="2" id="KW-0175">Coiled coil</keyword>
<evidence type="ECO:0000313" key="7">
    <source>
        <dbReference type="Proteomes" id="UP001320460"/>
    </source>
</evidence>
<dbReference type="PANTHER" id="PTHR37813:SF1">
    <property type="entry name" value="FELS-2 PROPHAGE PROTEIN"/>
    <property type="match status" value="1"/>
</dbReference>
<dbReference type="NCBIfam" id="TIGR01760">
    <property type="entry name" value="tape_meas_TP901"/>
    <property type="match status" value="1"/>
</dbReference>
<evidence type="ECO:0000259" key="5">
    <source>
        <dbReference type="Pfam" id="PF10145"/>
    </source>
</evidence>
<reference evidence="6 7" key="1">
    <citation type="submission" date="2021-12" db="EMBL/GenBank/DDBJ databases">
        <title>Complete genome sequence of Phytobacter diazotrophicus TA9734.</title>
        <authorList>
            <person name="Kubota H."/>
            <person name="Nakayama Y."/>
            <person name="Ariyoshi T."/>
        </authorList>
    </citation>
    <scope>NUCLEOTIDE SEQUENCE [LARGE SCALE GENOMIC DNA]</scope>
    <source>
        <strain evidence="6 7">TA9734</strain>
    </source>
</reference>
<evidence type="ECO:0000256" key="4">
    <source>
        <dbReference type="SAM" id="Phobius"/>
    </source>
</evidence>
<organism evidence="6 7">
    <name type="scientific">Phytobacter diazotrophicus</name>
    <dbReference type="NCBI Taxonomy" id="395631"/>
    <lineage>
        <taxon>Bacteria</taxon>
        <taxon>Pseudomonadati</taxon>
        <taxon>Pseudomonadota</taxon>
        <taxon>Gammaproteobacteria</taxon>
        <taxon>Enterobacterales</taxon>
        <taxon>Enterobacteriaceae</taxon>
        <taxon>Phytobacter</taxon>
    </lineage>
</organism>
<sequence length="835" mass="87602">MSDSLKLQVLLKAVDQASRPLNAVQTASRTLSGEIRGAQNELKDLNARARQIEGFRKTSAQLAVTGHALNDAKAQAAALALQMRNTANPTAAQVRALESARQSASALQTTYDSLRLSVQRQRDGLQQAGINTRQLSAAERQLRSNIAQTTDTLTRQRAALARVGQQQERLNAVRARYERGRDVVAGARNTSAAALGLSTAGLFAGSRLMAPVVESKKSGALIAARQGESSASGAQYTRTIQDISTSGISGDIEQITDAVSAVRSTLGTLGNIGEAELTRITRKALDMQTAFGTDTTESIQIAAIMMKNGLAASSDQAMDLIVSGMQRVSTEMRGELPEILHEYSTHFRNMGFTGAEAMSLLVDMSKQGKFALDKTGDAIKEFSIRGSDMSKNSVAAYKQIGLDAKKMSTDIASGGAKARVAMQKTATGLLKIKNPAERANAAIALFGTPVEDLSVDQIPKFLAALAGTKNQLGDVSGAADAMGNTLRDNLSGDVDKLQGALSGLRLGVFSGMDDSLRGLTQTAAQWVNQITVWVKAHPALVSNIVMVAGAVTGLVAVLGGVGLVLWPVMAGINALIAGAGLLATGLSIAGGTIATAVGAIAWPVVAVVATIVAGALLIRKYWEPISAFFGGVVEGLRAAFGPVADIFAPLAPVFDVLSGWLQKVWQWFKDLISPVQATQETLNSCRDVGVMFGQALAEALMLPLTAFNKLRSGIDWVLEKLGVINKDAATLDQTAAKAGAVAARSGSGALVTGAAAGNPSYQPVTSAYPGYQSYQPVTAPAGRSYVDQSKSEYNITLQGGGAPGGNISGQLREELERHEREKRARARASMMHDGE</sequence>
<dbReference type="EMBL" id="AP025334">
    <property type="protein sequence ID" value="BDD49685.1"/>
    <property type="molecule type" value="Genomic_DNA"/>
</dbReference>
<keyword evidence="4" id="KW-0812">Transmembrane</keyword>